<dbReference type="Proteomes" id="UP000829069">
    <property type="component" value="Chromosome"/>
</dbReference>
<dbReference type="EMBL" id="CP093326">
    <property type="protein sequence ID" value="UNK46712.1"/>
    <property type="molecule type" value="Genomic_DNA"/>
</dbReference>
<feature type="transmembrane region" description="Helical" evidence="1">
    <location>
        <begin position="114"/>
        <end position="133"/>
    </location>
</feature>
<proteinExistence type="predicted"/>
<feature type="transmembrane region" description="Helical" evidence="1">
    <location>
        <begin position="226"/>
        <end position="244"/>
    </location>
</feature>
<name>A0ABY3WEG1_9MICC</name>
<feature type="transmembrane region" description="Helical" evidence="1">
    <location>
        <begin position="169"/>
        <end position="188"/>
    </location>
</feature>
<feature type="transmembrane region" description="Helical" evidence="1">
    <location>
        <begin position="145"/>
        <end position="162"/>
    </location>
</feature>
<feature type="transmembrane region" description="Helical" evidence="1">
    <location>
        <begin position="57"/>
        <end position="76"/>
    </location>
</feature>
<feature type="transmembrane region" description="Helical" evidence="1">
    <location>
        <begin position="82"/>
        <end position="102"/>
    </location>
</feature>
<keyword evidence="1" id="KW-0472">Membrane</keyword>
<evidence type="ECO:0000313" key="2">
    <source>
        <dbReference type="EMBL" id="UNK46712.1"/>
    </source>
</evidence>
<feature type="transmembrane region" description="Helical" evidence="1">
    <location>
        <begin position="7"/>
        <end position="25"/>
    </location>
</feature>
<feature type="transmembrane region" description="Helical" evidence="1">
    <location>
        <begin position="31"/>
        <end position="50"/>
    </location>
</feature>
<keyword evidence="1" id="KW-1133">Transmembrane helix</keyword>
<evidence type="ECO:0000256" key="1">
    <source>
        <dbReference type="SAM" id="Phobius"/>
    </source>
</evidence>
<protein>
    <recommendedName>
        <fullName evidence="4">Permease</fullName>
    </recommendedName>
</protein>
<feature type="transmembrane region" description="Helical" evidence="1">
    <location>
        <begin position="194"/>
        <end position="214"/>
    </location>
</feature>
<evidence type="ECO:0000313" key="3">
    <source>
        <dbReference type="Proteomes" id="UP000829069"/>
    </source>
</evidence>
<reference evidence="2 3" key="1">
    <citation type="submission" date="2022-03" db="EMBL/GenBank/DDBJ databases">
        <title>Isotopic signatures of nitrous oxide derived from detoxification processes.</title>
        <authorList>
            <person name="Behrendt U."/>
            <person name="Buchen C."/>
            <person name="Well R."/>
            <person name="Ulrich A."/>
            <person name="Rohe L."/>
            <person name="Kolb S."/>
            <person name="Schloter M."/>
            <person name="Horn M.A."/>
            <person name="Augustin J."/>
        </authorList>
    </citation>
    <scope>NUCLEOTIDE SEQUENCE [LARGE SCALE GENOMIC DNA]</scope>
    <source>
        <strain evidence="2 3">S4-C24</strain>
    </source>
</reference>
<accession>A0ABY3WEG1</accession>
<organism evidence="2 3">
    <name type="scientific">Arthrobacter sulfonylureivorans</name>
    <dbReference type="NCBI Taxonomy" id="2486855"/>
    <lineage>
        <taxon>Bacteria</taxon>
        <taxon>Bacillati</taxon>
        <taxon>Actinomycetota</taxon>
        <taxon>Actinomycetes</taxon>
        <taxon>Micrococcales</taxon>
        <taxon>Micrococcaceae</taxon>
        <taxon>Arthrobacter</taxon>
    </lineage>
</organism>
<keyword evidence="1" id="KW-0812">Transmembrane</keyword>
<evidence type="ECO:0008006" key="4">
    <source>
        <dbReference type="Google" id="ProtNLM"/>
    </source>
</evidence>
<gene>
    <name evidence="2" type="ORF">MNQ99_04985</name>
</gene>
<sequence>MTSVKTWIVAVAAAAVLCAVVGASYLSLPALTAVVCVAAVVIGIGWPVLLEVPAKKTLAVVISLAGIATAVLASVAPAGMPLLWMAVVIALGVMAVFLIQLIRGTGQPHRLESTFGASAGLVLTSLGAGWVAAERLSANTANTGMMLVTGISMLVAIAACLLPWPDRIVAPLGVLLATLAGTLAAPLFSNVPMFPAAVVGAVVGIILVCFRRLILADGGPTRLPAMLAAGAAPVMSAGSLVYFLERMLLR</sequence>
<keyword evidence="3" id="KW-1185">Reference proteome</keyword>
<dbReference type="RefSeq" id="WP_241914660.1">
    <property type="nucleotide sequence ID" value="NZ_CP093326.1"/>
</dbReference>